<dbReference type="Pfam" id="PF00201">
    <property type="entry name" value="UDPGT"/>
    <property type="match status" value="1"/>
</dbReference>
<dbReference type="EC" id="2.4.1.17" evidence="2"/>
<keyword evidence="3" id="KW-0328">Glycosyltransferase</keyword>
<keyword evidence="4" id="KW-0808">Transferase</keyword>
<accession>A0A0N5AWV7</accession>
<dbReference type="CDD" id="cd03784">
    <property type="entry name" value="GT1_Gtf-like"/>
    <property type="match status" value="1"/>
</dbReference>
<keyword evidence="6" id="KW-0472">Membrane</keyword>
<reference evidence="8" key="1">
    <citation type="submission" date="2017-02" db="UniProtKB">
        <authorList>
            <consortium name="WormBaseParasite"/>
        </authorList>
    </citation>
    <scope>IDENTIFICATION</scope>
</reference>
<dbReference type="GO" id="GO:0015020">
    <property type="term" value="F:glucuronosyltransferase activity"/>
    <property type="evidence" value="ECO:0007669"/>
    <property type="project" value="UniProtKB-EC"/>
</dbReference>
<evidence type="ECO:0000256" key="6">
    <source>
        <dbReference type="SAM" id="Phobius"/>
    </source>
</evidence>
<sequence>MARHLDRNDVFPETLWKNPGPYEDSSLFNHKIFTKLIKASFIFIQSCKDQIIDNGILIKLRQQRRFFDIGTLEQYDFCAFGLFRLLNITKILWLSGTGIYRGQTAAIGIDYPISFVPELLLDLTDNMSFIDRLKNLFITKALAIVYRSQRNIEQILYKRYYQQKAVNFKESKYIYYIVANSVPLLDFAAPTSQQIIPIAGFIHSDQQPLNINLSQRWKTLADRSVDGFILIAFGSIAKFSDMSQKMQHIFLNACRLFPKITFIVKYDKTVTNTSNLSENIYFANWIPQQSLMMHPKFRTIITHGGLGTIFEAIISGRPMILIPLFGDHCRNARLIQKRQLGVVLDKSSLTTDQLYWSIKKVLSSTLYVNNINKQKLMIEDWIRLVNLSSYVDRLLKFSTALSKFKLRQMELDFLQRNHAYVLICAIIAAISLLAIE</sequence>
<dbReference type="Proteomes" id="UP000046393">
    <property type="component" value="Unplaced"/>
</dbReference>
<evidence type="ECO:0000313" key="7">
    <source>
        <dbReference type="Proteomes" id="UP000046393"/>
    </source>
</evidence>
<dbReference type="AlphaFoldDB" id="A0A0N5AWV7"/>
<proteinExistence type="inferred from homology"/>
<dbReference type="InterPro" id="IPR002213">
    <property type="entry name" value="UDP_glucos_trans"/>
</dbReference>
<organism evidence="7 8">
    <name type="scientific">Syphacia muris</name>
    <dbReference type="NCBI Taxonomy" id="451379"/>
    <lineage>
        <taxon>Eukaryota</taxon>
        <taxon>Metazoa</taxon>
        <taxon>Ecdysozoa</taxon>
        <taxon>Nematoda</taxon>
        <taxon>Chromadorea</taxon>
        <taxon>Rhabditida</taxon>
        <taxon>Spirurina</taxon>
        <taxon>Oxyuridomorpha</taxon>
        <taxon>Oxyuroidea</taxon>
        <taxon>Oxyuridae</taxon>
        <taxon>Syphacia</taxon>
    </lineage>
</organism>
<evidence type="ECO:0000256" key="1">
    <source>
        <dbReference type="ARBA" id="ARBA00009995"/>
    </source>
</evidence>
<dbReference type="InterPro" id="IPR050271">
    <property type="entry name" value="UDP-glycosyltransferase"/>
</dbReference>
<protein>
    <recommendedName>
        <fullName evidence="2">glucuronosyltransferase</fullName>
        <ecNumber evidence="2">2.4.1.17</ecNumber>
    </recommendedName>
</protein>
<evidence type="ECO:0000256" key="4">
    <source>
        <dbReference type="ARBA" id="ARBA00022679"/>
    </source>
</evidence>
<comment type="similarity">
    <text evidence="1">Belongs to the UDP-glycosyltransferase family.</text>
</comment>
<name>A0A0N5AWV7_9BILA</name>
<evidence type="ECO:0000256" key="2">
    <source>
        <dbReference type="ARBA" id="ARBA00012544"/>
    </source>
</evidence>
<keyword evidence="7" id="KW-1185">Reference proteome</keyword>
<evidence type="ECO:0000256" key="5">
    <source>
        <dbReference type="ARBA" id="ARBA00047475"/>
    </source>
</evidence>
<dbReference type="STRING" id="451379.A0A0N5AWV7"/>
<keyword evidence="6" id="KW-1133">Transmembrane helix</keyword>
<dbReference type="PANTHER" id="PTHR48043:SF22">
    <property type="entry name" value="GLUCURONOSYLTRANSFERASE"/>
    <property type="match status" value="1"/>
</dbReference>
<dbReference type="FunFam" id="3.40.50.2000:FF:000021">
    <property type="entry name" value="UDP-glucuronosyltransferase"/>
    <property type="match status" value="1"/>
</dbReference>
<dbReference type="WBParaSite" id="SMUV_0000942101-mRNA-1">
    <property type="protein sequence ID" value="SMUV_0000942101-mRNA-1"/>
    <property type="gene ID" value="SMUV_0000942101"/>
</dbReference>
<dbReference type="Gene3D" id="3.40.50.2000">
    <property type="entry name" value="Glycogen Phosphorylase B"/>
    <property type="match status" value="1"/>
</dbReference>
<evidence type="ECO:0000313" key="8">
    <source>
        <dbReference type="WBParaSite" id="SMUV_0000942101-mRNA-1"/>
    </source>
</evidence>
<keyword evidence="6" id="KW-0812">Transmembrane</keyword>
<comment type="catalytic activity">
    <reaction evidence="5">
        <text>glucuronate acceptor + UDP-alpha-D-glucuronate = acceptor beta-D-glucuronoside + UDP + H(+)</text>
        <dbReference type="Rhea" id="RHEA:21032"/>
        <dbReference type="ChEBI" id="CHEBI:15378"/>
        <dbReference type="ChEBI" id="CHEBI:58052"/>
        <dbReference type="ChEBI" id="CHEBI:58223"/>
        <dbReference type="ChEBI" id="CHEBI:132367"/>
        <dbReference type="ChEBI" id="CHEBI:132368"/>
        <dbReference type="EC" id="2.4.1.17"/>
    </reaction>
</comment>
<dbReference type="PANTHER" id="PTHR48043">
    <property type="entry name" value="EG:EG0003.4 PROTEIN-RELATED"/>
    <property type="match status" value="1"/>
</dbReference>
<feature type="transmembrane region" description="Helical" evidence="6">
    <location>
        <begin position="418"/>
        <end position="435"/>
    </location>
</feature>
<evidence type="ECO:0000256" key="3">
    <source>
        <dbReference type="ARBA" id="ARBA00022676"/>
    </source>
</evidence>
<dbReference type="SUPFAM" id="SSF53756">
    <property type="entry name" value="UDP-Glycosyltransferase/glycogen phosphorylase"/>
    <property type="match status" value="1"/>
</dbReference>